<dbReference type="Pfam" id="PF21242">
    <property type="entry name" value="ECT2_PH"/>
    <property type="match status" value="1"/>
</dbReference>
<dbReference type="GO" id="GO:0005634">
    <property type="term" value="C:nucleus"/>
    <property type="evidence" value="ECO:0007669"/>
    <property type="project" value="InterPro"/>
</dbReference>
<dbReference type="Pfam" id="PF21243">
    <property type="entry name" value="ECT2_BRCT0"/>
    <property type="match status" value="1"/>
</dbReference>
<dbReference type="CDD" id="cd17733">
    <property type="entry name" value="BRCT_Ect2_rpt1"/>
    <property type="match status" value="1"/>
</dbReference>
<evidence type="ECO:0008006" key="6">
    <source>
        <dbReference type="Google" id="ProtNLM"/>
    </source>
</evidence>
<protein>
    <recommendedName>
        <fullName evidence="6">Epithelial cell transforming 2</fullName>
    </recommendedName>
</protein>
<dbReference type="GeneTree" id="ENSGT00940000156299"/>
<dbReference type="PANTHER" id="PTHR16777:SF2">
    <property type="entry name" value="PROTEIN ECT2"/>
    <property type="match status" value="1"/>
</dbReference>
<name>A0AAQ5XHC2_AMPOC</name>
<keyword evidence="5" id="KW-1185">Reference proteome</keyword>
<dbReference type="GO" id="GO:0000281">
    <property type="term" value="P:mitotic cytokinesis"/>
    <property type="evidence" value="ECO:0007669"/>
    <property type="project" value="TreeGrafter"/>
</dbReference>
<dbReference type="GO" id="GO:2000431">
    <property type="term" value="P:regulation of cytokinesis, actomyosin contractile ring assembly"/>
    <property type="evidence" value="ECO:0007669"/>
    <property type="project" value="InterPro"/>
</dbReference>
<dbReference type="InterPro" id="IPR001331">
    <property type="entry name" value="GDS_CDC24_CS"/>
</dbReference>
<dbReference type="PROSITE" id="PS00741">
    <property type="entry name" value="DH_1"/>
    <property type="match status" value="1"/>
</dbReference>
<feature type="domain" description="BRCT" evidence="3">
    <location>
        <begin position="201"/>
        <end position="289"/>
    </location>
</feature>
<evidence type="ECO:0000313" key="5">
    <source>
        <dbReference type="Proteomes" id="UP001501940"/>
    </source>
</evidence>
<evidence type="ECO:0000259" key="2">
    <source>
        <dbReference type="PROSITE" id="PS50010"/>
    </source>
</evidence>
<feature type="region of interest" description="Disordered" evidence="1">
    <location>
        <begin position="355"/>
        <end position="376"/>
    </location>
</feature>
<evidence type="ECO:0000259" key="3">
    <source>
        <dbReference type="PROSITE" id="PS50172"/>
    </source>
</evidence>
<dbReference type="GO" id="GO:0005938">
    <property type="term" value="C:cell cortex"/>
    <property type="evidence" value="ECO:0007669"/>
    <property type="project" value="TreeGrafter"/>
</dbReference>
<accession>A0AAQ5XHC2</accession>
<dbReference type="Proteomes" id="UP001501940">
    <property type="component" value="Chromosome 2"/>
</dbReference>
<dbReference type="InterPro" id="IPR001357">
    <property type="entry name" value="BRCT_dom"/>
</dbReference>
<dbReference type="SMART" id="SM00292">
    <property type="entry name" value="BRCT"/>
    <property type="match status" value="2"/>
</dbReference>
<evidence type="ECO:0000256" key="1">
    <source>
        <dbReference type="SAM" id="MobiDB-lite"/>
    </source>
</evidence>
<dbReference type="GO" id="GO:0005085">
    <property type="term" value="F:guanyl-nucleotide exchange factor activity"/>
    <property type="evidence" value="ECO:0007669"/>
    <property type="project" value="InterPro"/>
</dbReference>
<dbReference type="Gene3D" id="2.30.29.30">
    <property type="entry name" value="Pleckstrin-homology domain (PH domain)/Phosphotyrosine-binding domain (PTB)"/>
    <property type="match status" value="1"/>
</dbReference>
<dbReference type="SUPFAM" id="SSF50729">
    <property type="entry name" value="PH domain-like"/>
    <property type="match status" value="1"/>
</dbReference>
<dbReference type="CDD" id="cd00160">
    <property type="entry name" value="RhoGEF"/>
    <property type="match status" value="1"/>
</dbReference>
<dbReference type="Ensembl" id="ENSAOCT00000070622.1">
    <property type="protein sequence ID" value="ENSAOCP00000040247.1"/>
    <property type="gene ID" value="ENSAOCG00000002671.2"/>
</dbReference>
<dbReference type="PANTHER" id="PTHR16777">
    <property type="entry name" value="PROTEIN ECT2"/>
    <property type="match status" value="1"/>
</dbReference>
<dbReference type="SUPFAM" id="SSF52113">
    <property type="entry name" value="BRCT domain"/>
    <property type="match status" value="2"/>
</dbReference>
<reference evidence="4 5" key="1">
    <citation type="submission" date="2022-01" db="EMBL/GenBank/DDBJ databases">
        <title>A chromosome-scale genome assembly of the false clownfish, Amphiprion ocellaris.</title>
        <authorList>
            <person name="Ryu T."/>
        </authorList>
    </citation>
    <scope>NUCLEOTIDE SEQUENCE [LARGE SCALE GENOMIC DNA]</scope>
</reference>
<dbReference type="SMART" id="SM00325">
    <property type="entry name" value="RhoGEF"/>
    <property type="match status" value="1"/>
</dbReference>
<dbReference type="GO" id="GO:0005096">
    <property type="term" value="F:GTPase activator activity"/>
    <property type="evidence" value="ECO:0007669"/>
    <property type="project" value="InterPro"/>
</dbReference>
<dbReference type="AlphaFoldDB" id="A0AAQ5XHC2"/>
<dbReference type="Pfam" id="PF12738">
    <property type="entry name" value="PTCB-BRCT"/>
    <property type="match status" value="1"/>
</dbReference>
<dbReference type="Gene3D" id="1.20.900.10">
    <property type="entry name" value="Dbl homology (DH) domain"/>
    <property type="match status" value="1"/>
</dbReference>
<sequence length="825" mass="94155">SVNLLMLSASSVSVTYYWNIFFPDVVSPQFLLFLIQDINTPFIMTDNVQEFADGENTDFETVFVLKDFDSPDYSYLYKRDNRIVGPPVVLHCAAKEEPLHFSCRPLYSTTMLNVSLCFTGFRNKEEMKNLVNLVHHMGGTIRKDFSTKVTHLIAYSTHGEKYRLAVCMGTPILTPSWIHKAWERRDDVHFHAGEEEFRTEFKVPPFQDCILSFLGFSEEEKTNMEERTLKHGGGYLEVGDERCTHMVVEENSVKELPFTPSKKVFVVKQEWFWGSIQMDARAGESMYLYEKNDSPAMKKAVSLLSLTTPNSNRKRRRLRDTLAQLTKETEISPFPPPRKRPSAEHSMSIGSLLDISNTPETCKSSKPSKSSTPVLSKQSARWQVSKELYQTESNYVDILSTILQLFKLPLEKEGQVGGPILAQEEIKTIFGSIPDIYEVHTRIKNDLEELLSDWSESRSVGNIILKYSKELVKAYPPFVNFFEMSKETIVRCEKQKPRFHAFLKINQAKPECGRQTLAELLIRPVQRLPSVALLLNDIKKHTSDDNPDKITLEKAIESLKEVMTHINEDKRKTEGQKQIFDVVYEVDGCPANLLSSHRSLVYRVETIALGDQPCDRGEHVTLFLFNDCLEIARKRHKVINTFKSPLGQTRPPPPLKHIALMPLSQIRRVLDLQDTEECVNAFALVVRPPTEQENLLFSFQLTGEETVKSAWLRTLCRHVANTICRADAEDLIQCTDPDSLQVSTKDMDSTLSKASRAIKKTSKKVNTKEFRYVTCVRKIYLTLELLMKTFPSDSSEGKKKMEGSTSSLLILLMCLFLCSKAICCS</sequence>
<dbReference type="Gene3D" id="3.40.50.10190">
    <property type="entry name" value="BRCT domain"/>
    <property type="match status" value="3"/>
</dbReference>
<dbReference type="InterPro" id="IPR036420">
    <property type="entry name" value="BRCT_dom_sf"/>
</dbReference>
<reference evidence="4" key="2">
    <citation type="submission" date="2025-08" db="UniProtKB">
        <authorList>
            <consortium name="Ensembl"/>
        </authorList>
    </citation>
    <scope>IDENTIFICATION</scope>
</reference>
<feature type="region of interest" description="Disordered" evidence="1">
    <location>
        <begin position="327"/>
        <end position="346"/>
    </location>
</feature>
<dbReference type="InterPro" id="IPR026817">
    <property type="entry name" value="Ect2"/>
</dbReference>
<dbReference type="GO" id="GO:0035556">
    <property type="term" value="P:intracellular signal transduction"/>
    <property type="evidence" value="ECO:0007669"/>
    <property type="project" value="InterPro"/>
</dbReference>
<feature type="domain" description="DH" evidence="2">
    <location>
        <begin position="380"/>
        <end position="569"/>
    </location>
</feature>
<proteinExistence type="predicted"/>
<dbReference type="CDD" id="cd17732">
    <property type="entry name" value="BRCT_Ect2_rpt2"/>
    <property type="match status" value="1"/>
</dbReference>
<dbReference type="PROSITE" id="PS50172">
    <property type="entry name" value="BRCT"/>
    <property type="match status" value="2"/>
</dbReference>
<dbReference type="GO" id="GO:0007399">
    <property type="term" value="P:nervous system development"/>
    <property type="evidence" value="ECO:0007669"/>
    <property type="project" value="TreeGrafter"/>
</dbReference>
<evidence type="ECO:0000313" key="4">
    <source>
        <dbReference type="Ensembl" id="ENSAOCP00000040247.1"/>
    </source>
</evidence>
<dbReference type="PROSITE" id="PS50010">
    <property type="entry name" value="DH_2"/>
    <property type="match status" value="1"/>
</dbReference>
<dbReference type="InterPro" id="IPR049395">
    <property type="entry name" value="ECT2_PH"/>
</dbReference>
<gene>
    <name evidence="4" type="primary">ECT2</name>
</gene>
<organism evidence="4 5">
    <name type="scientific">Amphiprion ocellaris</name>
    <name type="common">Clown anemonefish</name>
    <dbReference type="NCBI Taxonomy" id="80972"/>
    <lineage>
        <taxon>Eukaryota</taxon>
        <taxon>Metazoa</taxon>
        <taxon>Chordata</taxon>
        <taxon>Craniata</taxon>
        <taxon>Vertebrata</taxon>
        <taxon>Euteleostomi</taxon>
        <taxon>Actinopterygii</taxon>
        <taxon>Neopterygii</taxon>
        <taxon>Teleostei</taxon>
        <taxon>Neoteleostei</taxon>
        <taxon>Acanthomorphata</taxon>
        <taxon>Ovalentaria</taxon>
        <taxon>Pomacentridae</taxon>
        <taxon>Amphiprion</taxon>
    </lineage>
</organism>
<dbReference type="FunFam" id="1.20.900.10:FF:000022">
    <property type="entry name" value="protein ECT2 isoform X1"/>
    <property type="match status" value="1"/>
</dbReference>
<reference evidence="4" key="3">
    <citation type="submission" date="2025-09" db="UniProtKB">
        <authorList>
            <consortium name="Ensembl"/>
        </authorList>
    </citation>
    <scope>IDENTIFICATION</scope>
</reference>
<dbReference type="InterPro" id="IPR035899">
    <property type="entry name" value="DBL_dom_sf"/>
</dbReference>
<dbReference type="InterPro" id="IPR000219">
    <property type="entry name" value="DH_dom"/>
</dbReference>
<dbReference type="CDD" id="cd01229">
    <property type="entry name" value="PH_Ect2"/>
    <property type="match status" value="1"/>
</dbReference>
<dbReference type="InterPro" id="IPR049396">
    <property type="entry name" value="ECT2_BRCT0"/>
</dbReference>
<dbReference type="Pfam" id="PF00621">
    <property type="entry name" value="RhoGEF"/>
    <property type="match status" value="1"/>
</dbReference>
<dbReference type="InterPro" id="IPR011993">
    <property type="entry name" value="PH-like_dom_sf"/>
</dbReference>
<dbReference type="Pfam" id="PF00533">
    <property type="entry name" value="BRCT"/>
    <property type="match status" value="1"/>
</dbReference>
<feature type="domain" description="BRCT" evidence="3">
    <location>
        <begin position="106"/>
        <end position="185"/>
    </location>
</feature>
<feature type="compositionally biased region" description="Low complexity" evidence="1">
    <location>
        <begin position="358"/>
        <end position="373"/>
    </location>
</feature>
<dbReference type="SUPFAM" id="SSF48065">
    <property type="entry name" value="DBL homology domain (DH-domain)"/>
    <property type="match status" value="1"/>
</dbReference>